<accession>A0ABZ3J5P6</accession>
<name>A0ABZ3J5P6_SPOA4</name>
<sequence>MYWKRATYFWTFIGVIFAGYFLLIKETNVNYLNLFFVNCLGFIFSFCWYLVNKGSKFWQSNWEKQVDMLEERVHGPLYKIVIYEREQKLLNPTPRIKV</sequence>
<gene>
    <name evidence="2" type="ORF">SPACI_034340</name>
</gene>
<organism evidence="2 3">
    <name type="scientific">Sporomusa acidovorans (strain ATCC 49682 / DSM 3132 / Mol)</name>
    <dbReference type="NCBI Taxonomy" id="1123286"/>
    <lineage>
        <taxon>Bacteria</taxon>
        <taxon>Bacillati</taxon>
        <taxon>Bacillota</taxon>
        <taxon>Negativicutes</taxon>
        <taxon>Selenomonadales</taxon>
        <taxon>Sporomusaceae</taxon>
        <taxon>Sporomusa</taxon>
    </lineage>
</organism>
<keyword evidence="1" id="KW-1133">Transmembrane helix</keyword>
<feature type="transmembrane region" description="Helical" evidence="1">
    <location>
        <begin position="7"/>
        <end position="24"/>
    </location>
</feature>
<evidence type="ECO:0000313" key="3">
    <source>
        <dbReference type="Proteomes" id="UP000216052"/>
    </source>
</evidence>
<dbReference type="EMBL" id="CP155571">
    <property type="protein sequence ID" value="XFO73348.1"/>
    <property type="molecule type" value="Genomic_DNA"/>
</dbReference>
<evidence type="ECO:0000313" key="2">
    <source>
        <dbReference type="EMBL" id="XFO73348.1"/>
    </source>
</evidence>
<dbReference type="Proteomes" id="UP000216052">
    <property type="component" value="Chromosome"/>
</dbReference>
<feature type="transmembrane region" description="Helical" evidence="1">
    <location>
        <begin position="30"/>
        <end position="51"/>
    </location>
</feature>
<reference evidence="2" key="1">
    <citation type="submission" date="2024-05" db="EMBL/GenBank/DDBJ databases">
        <title>Isolation and characterization of Sporomusa carbonis sp. nov., a carboxydotrophic hydrogenogen in the genus of Sporomusa isolated from a charcoal burning pile.</title>
        <authorList>
            <person name="Boeer T."/>
            <person name="Rosenbaum F."/>
            <person name="Eysell L."/>
            <person name="Mueller V."/>
            <person name="Daniel R."/>
            <person name="Poehlein A."/>
        </authorList>
    </citation>
    <scope>NUCLEOTIDE SEQUENCE [LARGE SCALE GENOMIC DNA]</scope>
    <source>
        <strain evidence="2">DSM 3132</strain>
    </source>
</reference>
<keyword evidence="3" id="KW-1185">Reference proteome</keyword>
<keyword evidence="1" id="KW-0472">Membrane</keyword>
<dbReference type="Pfam" id="PF24838">
    <property type="entry name" value="8xMP"/>
    <property type="match status" value="1"/>
</dbReference>
<proteinExistence type="predicted"/>
<evidence type="ECO:0000256" key="1">
    <source>
        <dbReference type="SAM" id="Phobius"/>
    </source>
</evidence>
<keyword evidence="1" id="KW-0812">Transmembrane</keyword>
<protein>
    <submittedName>
        <fullName evidence="2">Uncharacterized protein</fullName>
    </submittedName>
</protein>
<dbReference type="InterPro" id="IPR056918">
    <property type="entry name" value="8xMP"/>
</dbReference>